<dbReference type="Proteomes" id="UP000288429">
    <property type="component" value="Unassembled WGS sequence"/>
</dbReference>
<sequence>MSSDQTDISWFQGLEEEHWTSWGGSDIWICSHKDREQRIKNLVRRYGVEGKDRMAFVLKCSGPSDDVVNPKGVAVDIVPLWYRGEMPPKIDQISVNLHAKISLQNSASLKVDQGGQLGMLAVFFK</sequence>
<dbReference type="EMBL" id="NIZV01000359">
    <property type="protein sequence ID" value="RSL93033.1"/>
    <property type="molecule type" value="Genomic_DNA"/>
</dbReference>
<name>A0A428STD3_9HYPO</name>
<organism evidence="1 2">
    <name type="scientific">Fusarium ambrosium</name>
    <dbReference type="NCBI Taxonomy" id="131363"/>
    <lineage>
        <taxon>Eukaryota</taxon>
        <taxon>Fungi</taxon>
        <taxon>Dikarya</taxon>
        <taxon>Ascomycota</taxon>
        <taxon>Pezizomycotina</taxon>
        <taxon>Sordariomycetes</taxon>
        <taxon>Hypocreomycetidae</taxon>
        <taxon>Hypocreales</taxon>
        <taxon>Nectriaceae</taxon>
        <taxon>Fusarium</taxon>
        <taxon>Fusarium solani species complex</taxon>
    </lineage>
</organism>
<accession>A0A428STD3</accession>
<comment type="caution">
    <text evidence="1">The sequence shown here is derived from an EMBL/GenBank/DDBJ whole genome shotgun (WGS) entry which is preliminary data.</text>
</comment>
<gene>
    <name evidence="1" type="ORF">CDV31_014886</name>
</gene>
<proteinExistence type="predicted"/>
<protein>
    <submittedName>
        <fullName evidence="1">Uncharacterized protein</fullName>
    </submittedName>
</protein>
<evidence type="ECO:0000313" key="1">
    <source>
        <dbReference type="EMBL" id="RSL93033.1"/>
    </source>
</evidence>
<evidence type="ECO:0000313" key="2">
    <source>
        <dbReference type="Proteomes" id="UP000288429"/>
    </source>
</evidence>
<reference evidence="1 2" key="1">
    <citation type="submission" date="2017-06" db="EMBL/GenBank/DDBJ databases">
        <title>Cmopartive genomic analysis of Ambrosia Fusariam Clade fungi.</title>
        <authorList>
            <person name="Stajich J.E."/>
            <person name="Carrillo J."/>
            <person name="Kijimoto T."/>
            <person name="Eskalen A."/>
            <person name="O'Donnell K."/>
            <person name="Kasson M."/>
        </authorList>
    </citation>
    <scope>NUCLEOTIDE SEQUENCE [LARGE SCALE GENOMIC DNA]</scope>
    <source>
        <strain evidence="1 2">NRRL 20438</strain>
    </source>
</reference>
<keyword evidence="2" id="KW-1185">Reference proteome</keyword>
<dbReference type="AlphaFoldDB" id="A0A428STD3"/>